<accession>A0A1H7NBE0</accession>
<reference evidence="3" key="1">
    <citation type="submission" date="2016-10" db="EMBL/GenBank/DDBJ databases">
        <authorList>
            <person name="Varghese N."/>
            <person name="Submissions S."/>
        </authorList>
    </citation>
    <scope>NUCLEOTIDE SEQUENCE [LARGE SCALE GENOMIC DNA]</scope>
    <source>
        <strain evidence="3">LMG 26416</strain>
    </source>
</reference>
<protein>
    <recommendedName>
        <fullName evidence="4">DUF2866 domain-containing protein</fullName>
    </recommendedName>
</protein>
<dbReference type="STRING" id="416943.SAMN05445871_1647"/>
<dbReference type="Proteomes" id="UP000199120">
    <property type="component" value="Unassembled WGS sequence"/>
</dbReference>
<proteinExistence type="predicted"/>
<keyword evidence="3" id="KW-1185">Reference proteome</keyword>
<name>A0A1H7NBE0_9BURK</name>
<evidence type="ECO:0000313" key="2">
    <source>
        <dbReference type="EMBL" id="SEL20764.1"/>
    </source>
</evidence>
<evidence type="ECO:0000313" key="3">
    <source>
        <dbReference type="Proteomes" id="UP000199120"/>
    </source>
</evidence>
<organism evidence="2 3">
    <name type="scientific">Paraburkholderia caballeronis</name>
    <dbReference type="NCBI Taxonomy" id="416943"/>
    <lineage>
        <taxon>Bacteria</taxon>
        <taxon>Pseudomonadati</taxon>
        <taxon>Pseudomonadota</taxon>
        <taxon>Betaproteobacteria</taxon>
        <taxon>Burkholderiales</taxon>
        <taxon>Burkholderiaceae</taxon>
        <taxon>Paraburkholderia</taxon>
    </lineage>
</organism>
<feature type="compositionally biased region" description="Basic and acidic residues" evidence="1">
    <location>
        <begin position="78"/>
        <end position="91"/>
    </location>
</feature>
<dbReference type="Pfam" id="PF11065">
    <property type="entry name" value="DUF2866"/>
    <property type="match status" value="1"/>
</dbReference>
<evidence type="ECO:0008006" key="4">
    <source>
        <dbReference type="Google" id="ProtNLM"/>
    </source>
</evidence>
<gene>
    <name evidence="2" type="ORF">SAMN05192542_105422</name>
</gene>
<sequence length="98" mass="10944">MQSASSGKDGVLKQTDMSAGDRPIVVRGCRVSEPIRQPWGGACRIVEWIDSDGRISRRVVAENVTPAQVRNTIAHHVEGRKHVLHDDERGPRQTLPRR</sequence>
<dbReference type="InterPro" id="IPR021294">
    <property type="entry name" value="DUF2866"/>
</dbReference>
<feature type="region of interest" description="Disordered" evidence="1">
    <location>
        <begin position="78"/>
        <end position="98"/>
    </location>
</feature>
<dbReference type="EMBL" id="FOAJ01000005">
    <property type="protein sequence ID" value="SEL20764.1"/>
    <property type="molecule type" value="Genomic_DNA"/>
</dbReference>
<dbReference type="AlphaFoldDB" id="A0A1H7NBE0"/>
<evidence type="ECO:0000256" key="1">
    <source>
        <dbReference type="SAM" id="MobiDB-lite"/>
    </source>
</evidence>